<organism evidence="1 2">
    <name type="scientific">Streptomyces varsoviensis</name>
    <dbReference type="NCBI Taxonomy" id="67373"/>
    <lineage>
        <taxon>Bacteria</taxon>
        <taxon>Bacillati</taxon>
        <taxon>Actinomycetota</taxon>
        <taxon>Actinomycetes</taxon>
        <taxon>Kitasatosporales</taxon>
        <taxon>Streptomycetaceae</taxon>
        <taxon>Streptomyces</taxon>
    </lineage>
</organism>
<sequence length="165" mass="17165">EAPAPSGKDKKKAAAPESPARWVGLDVPVVETSGRVIVTGEPGLVGIPTKGPKAPDLTTTKTDQELAASTEGTVEQFFRAYAGGDTEAVTAPGASVPPLPEGVEYKGLVTWSIDEGTGDDRTGTARVSWTLGEGTVEQTYRVELTRVSSAEAARWQVADVRGGTL</sequence>
<dbReference type="Gene3D" id="3.10.450.540">
    <property type="match status" value="1"/>
</dbReference>
<protein>
    <recommendedName>
        <fullName evidence="3">Serine/threonine protein kinase</fullName>
    </recommendedName>
</protein>
<comment type="caution">
    <text evidence="1">The sequence shown here is derived from an EMBL/GenBank/DDBJ whole genome shotgun (WGS) entry which is preliminary data.</text>
</comment>
<proteinExistence type="predicted"/>
<evidence type="ECO:0000313" key="1">
    <source>
        <dbReference type="EMBL" id="KOG85963.1"/>
    </source>
</evidence>
<reference evidence="1 2" key="1">
    <citation type="submission" date="2015-07" db="EMBL/GenBank/DDBJ databases">
        <authorList>
            <person name="Ju K.-S."/>
            <person name="Doroghazi J.R."/>
            <person name="Metcalf W.W."/>
        </authorList>
    </citation>
    <scope>NUCLEOTIDE SEQUENCE [LARGE SCALE GENOMIC DNA]</scope>
    <source>
        <strain evidence="1 2">NRRL B-3589</strain>
    </source>
</reference>
<keyword evidence="2" id="KW-1185">Reference proteome</keyword>
<name>A0ABR5IXV9_9ACTN</name>
<dbReference type="Proteomes" id="UP000037020">
    <property type="component" value="Unassembled WGS sequence"/>
</dbReference>
<accession>A0ABR5IXV9</accession>
<dbReference type="EMBL" id="LGUT01003096">
    <property type="protein sequence ID" value="KOG85963.1"/>
    <property type="molecule type" value="Genomic_DNA"/>
</dbReference>
<dbReference type="CDD" id="cd16428">
    <property type="entry name" value="TcpC_C"/>
    <property type="match status" value="1"/>
</dbReference>
<dbReference type="InterPro" id="IPR035628">
    <property type="entry name" value="TcpC_C"/>
</dbReference>
<evidence type="ECO:0000313" key="2">
    <source>
        <dbReference type="Proteomes" id="UP000037020"/>
    </source>
</evidence>
<gene>
    <name evidence="1" type="ORF">ADK38_33715</name>
</gene>
<feature type="non-terminal residue" evidence="1">
    <location>
        <position position="1"/>
    </location>
</feature>
<evidence type="ECO:0008006" key="3">
    <source>
        <dbReference type="Google" id="ProtNLM"/>
    </source>
</evidence>